<evidence type="ECO:0000313" key="3">
    <source>
        <dbReference type="Proteomes" id="UP000008065"/>
    </source>
</evidence>
<dbReference type="GeneID" id="20823380"/>
<dbReference type="HOGENOM" id="CLU_2868211_0_0_1"/>
<name>F8MTT9_NEUT8</name>
<evidence type="ECO:0000313" key="2">
    <source>
        <dbReference type="EMBL" id="EGO55421.1"/>
    </source>
</evidence>
<keyword evidence="3" id="KW-1185">Reference proteome</keyword>
<dbReference type="KEGG" id="nte:NEUTE1DRAFT117766"/>
<dbReference type="RefSeq" id="XP_009853257.1">
    <property type="nucleotide sequence ID" value="XM_009854955.1"/>
</dbReference>
<feature type="region of interest" description="Disordered" evidence="1">
    <location>
        <begin position="35"/>
        <end position="64"/>
    </location>
</feature>
<dbReference type="AlphaFoldDB" id="F8MTT9"/>
<evidence type="ECO:0000256" key="1">
    <source>
        <dbReference type="SAM" id="MobiDB-lite"/>
    </source>
</evidence>
<dbReference type="Proteomes" id="UP000008065">
    <property type="component" value="Unassembled WGS sequence"/>
</dbReference>
<feature type="compositionally biased region" description="Low complexity" evidence="1">
    <location>
        <begin position="37"/>
        <end position="54"/>
    </location>
</feature>
<organism evidence="2 3">
    <name type="scientific">Neurospora tetrasperma (strain FGSC 2508 / ATCC MYA-4615 / P0657)</name>
    <dbReference type="NCBI Taxonomy" id="510951"/>
    <lineage>
        <taxon>Eukaryota</taxon>
        <taxon>Fungi</taxon>
        <taxon>Dikarya</taxon>
        <taxon>Ascomycota</taxon>
        <taxon>Pezizomycotina</taxon>
        <taxon>Sordariomycetes</taxon>
        <taxon>Sordariomycetidae</taxon>
        <taxon>Sordariales</taxon>
        <taxon>Sordariaceae</taxon>
        <taxon>Neurospora</taxon>
    </lineage>
</organism>
<accession>F8MTT9</accession>
<sequence length="64" mass="6787">MFGMDCCRGEMTGRPSDEDHFQGAGRGIMLMYPDDTVVPSSSSSSPSNPFPGVVCPQSDLQSVS</sequence>
<dbReference type="VEuPathDB" id="FungiDB:NEUTE1DRAFT_117766"/>
<proteinExistence type="predicted"/>
<dbReference type="EMBL" id="GL891306">
    <property type="protein sequence ID" value="EGO55421.1"/>
    <property type="molecule type" value="Genomic_DNA"/>
</dbReference>
<gene>
    <name evidence="2" type="ORF">NEUTE1DRAFT_117766</name>
</gene>
<protein>
    <submittedName>
        <fullName evidence="2">Uncharacterized protein</fullName>
    </submittedName>
</protein>
<reference evidence="3" key="1">
    <citation type="journal article" date="2011" name="Genetics">
        <title>Massive changes in genome architecture accompany the transition to self-fertility in the filamentous fungus Neurospora tetrasperma.</title>
        <authorList>
            <person name="Ellison C.E."/>
            <person name="Stajich J.E."/>
            <person name="Jacobson D.J."/>
            <person name="Natvig D.O."/>
            <person name="Lapidus A."/>
            <person name="Foster B."/>
            <person name="Aerts A."/>
            <person name="Riley R."/>
            <person name="Lindquist E.A."/>
            <person name="Grigoriev I.V."/>
            <person name="Taylor J.W."/>
        </authorList>
    </citation>
    <scope>NUCLEOTIDE SEQUENCE [LARGE SCALE GENOMIC DNA]</scope>
    <source>
        <strain evidence="3">FGSC 2508 / P0657</strain>
    </source>
</reference>